<reference evidence="2" key="1">
    <citation type="journal article" date="2017" name="Nat. Ecol. Evol.">
        <title>Genome expansion and lineage-specific genetic innovations in the forest pathogenic fungi Armillaria.</title>
        <authorList>
            <person name="Sipos G."/>
            <person name="Prasanna A.N."/>
            <person name="Walter M.C."/>
            <person name="O'Connor E."/>
            <person name="Balint B."/>
            <person name="Krizsan K."/>
            <person name="Kiss B."/>
            <person name="Hess J."/>
            <person name="Varga T."/>
            <person name="Slot J."/>
            <person name="Riley R."/>
            <person name="Boka B."/>
            <person name="Rigling D."/>
            <person name="Barry K."/>
            <person name="Lee J."/>
            <person name="Mihaltcheva S."/>
            <person name="LaButti K."/>
            <person name="Lipzen A."/>
            <person name="Waldron R."/>
            <person name="Moloney N.M."/>
            <person name="Sperisen C."/>
            <person name="Kredics L."/>
            <person name="Vagvoelgyi C."/>
            <person name="Patrignani A."/>
            <person name="Fitzpatrick D."/>
            <person name="Nagy I."/>
            <person name="Doyle S."/>
            <person name="Anderson J.B."/>
            <person name="Grigoriev I.V."/>
            <person name="Gueldener U."/>
            <person name="Muensterkoetter M."/>
            <person name="Nagy L.G."/>
        </authorList>
    </citation>
    <scope>NUCLEOTIDE SEQUENCE [LARGE SCALE GENOMIC DNA]</scope>
    <source>
        <strain evidence="2">28-4</strain>
    </source>
</reference>
<name>A0A2H3C6J5_9AGAR</name>
<accession>A0A2H3C6J5</accession>
<dbReference type="EMBL" id="KZ293415">
    <property type="protein sequence ID" value="PBK78699.1"/>
    <property type="molecule type" value="Genomic_DNA"/>
</dbReference>
<evidence type="ECO:0000313" key="1">
    <source>
        <dbReference type="EMBL" id="PBK78699.1"/>
    </source>
</evidence>
<dbReference type="Proteomes" id="UP000218334">
    <property type="component" value="Unassembled WGS sequence"/>
</dbReference>
<protein>
    <submittedName>
        <fullName evidence="1">Uncharacterized protein</fullName>
    </submittedName>
</protein>
<organism evidence="1 2">
    <name type="scientific">Armillaria solidipes</name>
    <dbReference type="NCBI Taxonomy" id="1076256"/>
    <lineage>
        <taxon>Eukaryota</taxon>
        <taxon>Fungi</taxon>
        <taxon>Dikarya</taxon>
        <taxon>Basidiomycota</taxon>
        <taxon>Agaricomycotina</taxon>
        <taxon>Agaricomycetes</taxon>
        <taxon>Agaricomycetidae</taxon>
        <taxon>Agaricales</taxon>
        <taxon>Marasmiineae</taxon>
        <taxon>Physalacriaceae</taxon>
        <taxon>Armillaria</taxon>
    </lineage>
</organism>
<proteinExistence type="predicted"/>
<gene>
    <name evidence="1" type="ORF">ARMSODRAFT_1011239</name>
</gene>
<keyword evidence="2" id="KW-1185">Reference proteome</keyword>
<sequence length="347" mass="38565">MVHPHFVKQEIWAAEEPSRRDGGMPISGTRISDRYIELSSTSFALSTVVSSYSFISLYEDPSPSKYQSQIDFRLPQGPQHLPKFKEAESLVAHLGLYMTIKACNVHLYALWLCYPIFHTYRYGLTDISPIFYLTVQKYQLRREDKAGEDLMNGKPVGHRQGEIQISLTQQKLTRADYSIRGSSWSLPVMRTSGRIIGSIAMISHVGNGGCMEMVSISNLGRAIESDIGIRQRWQRHGRWCSHCCRLGVVRRILGSNIDAQMDIAIATFVGCWRPDLAPTLPLALFHPPAPSPAPSPSTVTMPYLPPYPFNVLRPFPALSSSLSLPCLSSSSFPSLNACAHAVLANGI</sequence>
<dbReference type="AlphaFoldDB" id="A0A2H3C6J5"/>
<evidence type="ECO:0000313" key="2">
    <source>
        <dbReference type="Proteomes" id="UP000218334"/>
    </source>
</evidence>